<evidence type="ECO:0000313" key="1">
    <source>
        <dbReference type="EMBL" id="KAJ9125205.1"/>
    </source>
</evidence>
<proteinExistence type="predicted"/>
<dbReference type="EMBL" id="JASBWU010000001">
    <property type="protein sequence ID" value="KAJ9125205.1"/>
    <property type="molecule type" value="Genomic_DNA"/>
</dbReference>
<comment type="caution">
    <text evidence="1">The sequence shown here is derived from an EMBL/GenBank/DDBJ whole genome shotgun (WGS) entry which is preliminary data.</text>
</comment>
<keyword evidence="2" id="KW-1185">Reference proteome</keyword>
<gene>
    <name evidence="1" type="ORF">QFC22_000159</name>
</gene>
<protein>
    <submittedName>
        <fullName evidence="1">Uncharacterized protein</fullName>
    </submittedName>
</protein>
<sequence length="157" mass="17722">MSQAVPEIEFYRTELARALKELEFGINRYSLPRAQADEPHDPRIHGTAGTTMDTADWGPQYAETVKGRAIAMIQVLEGKQVFVECVNDGFRTVNLPSGTINPSLFKDAPKRETYDTLDSLLLNLSPGFMKQVNERLETKLWSVFAERQVSEAQETED</sequence>
<reference evidence="1" key="1">
    <citation type="submission" date="2023-04" db="EMBL/GenBank/DDBJ databases">
        <title>Draft Genome sequencing of Naganishia species isolated from polar environments using Oxford Nanopore Technology.</title>
        <authorList>
            <person name="Leo P."/>
            <person name="Venkateswaran K."/>
        </authorList>
    </citation>
    <scope>NUCLEOTIDE SEQUENCE</scope>
    <source>
        <strain evidence="1">MNA-CCFEE 5425</strain>
    </source>
</reference>
<evidence type="ECO:0000313" key="2">
    <source>
        <dbReference type="Proteomes" id="UP001243375"/>
    </source>
</evidence>
<organism evidence="1 2">
    <name type="scientific">Naganishia vaughanmartiniae</name>
    <dbReference type="NCBI Taxonomy" id="1424756"/>
    <lineage>
        <taxon>Eukaryota</taxon>
        <taxon>Fungi</taxon>
        <taxon>Dikarya</taxon>
        <taxon>Basidiomycota</taxon>
        <taxon>Agaricomycotina</taxon>
        <taxon>Tremellomycetes</taxon>
        <taxon>Filobasidiales</taxon>
        <taxon>Filobasidiaceae</taxon>
        <taxon>Naganishia</taxon>
    </lineage>
</organism>
<accession>A0ACC2XPB6</accession>
<name>A0ACC2XPB6_9TREE</name>
<dbReference type="Proteomes" id="UP001243375">
    <property type="component" value="Unassembled WGS sequence"/>
</dbReference>